<evidence type="ECO:0000256" key="2">
    <source>
        <dbReference type="ARBA" id="ARBA00006035"/>
    </source>
</evidence>
<dbReference type="InterPro" id="IPR024826">
    <property type="entry name" value="DNA_pol_delta/II_ssu"/>
</dbReference>
<dbReference type="GO" id="GO:0006281">
    <property type="term" value="P:DNA repair"/>
    <property type="evidence" value="ECO:0007669"/>
    <property type="project" value="UniProtKB-ARBA"/>
</dbReference>
<keyword evidence="8" id="KW-0539">Nucleus</keyword>
<accession>A0A8J2T8Z3</accession>
<comment type="similarity">
    <text evidence="2">Belongs to the DNA polymerase delta/II small subunit family.</text>
</comment>
<evidence type="ECO:0000256" key="4">
    <source>
        <dbReference type="ARBA" id="ARBA00022679"/>
    </source>
</evidence>
<keyword evidence="4" id="KW-0808">Transferase</keyword>
<feature type="domain" description="DNA polymerase alpha/delta/epsilon subunit B" evidence="10">
    <location>
        <begin position="204"/>
        <end position="425"/>
    </location>
</feature>
<evidence type="ECO:0000313" key="13">
    <source>
        <dbReference type="Proteomes" id="UP000019375"/>
    </source>
</evidence>
<dbReference type="Pfam" id="PF04042">
    <property type="entry name" value="DNA_pol_E_B"/>
    <property type="match status" value="1"/>
</dbReference>
<protein>
    <recommendedName>
        <fullName evidence="3">DNA-directed DNA polymerase</fullName>
        <ecNumber evidence="3">2.7.7.7</ecNumber>
    </recommendedName>
</protein>
<comment type="subcellular location">
    <subcellularLocation>
        <location evidence="1">Nucleus</location>
    </subcellularLocation>
</comment>
<keyword evidence="13" id="KW-1185">Reference proteome</keyword>
<evidence type="ECO:0000256" key="1">
    <source>
        <dbReference type="ARBA" id="ARBA00004123"/>
    </source>
</evidence>
<evidence type="ECO:0000256" key="6">
    <source>
        <dbReference type="ARBA" id="ARBA00022705"/>
    </source>
</evidence>
<evidence type="ECO:0000256" key="9">
    <source>
        <dbReference type="ARBA" id="ARBA00049244"/>
    </source>
</evidence>
<sequence length="467" mass="52597">MDALLQKFNEKRPIDSEAETRTLVVENERDVNDFELPAASRDYDAQFYHLYEHRLKTMRERVRNECFDKWDDDFKLNGKPVVMKQKVLDIHAGQPCWAIGSIYCEMKYKPNVLEEVINDTYAAPDLTKSYTDAEGTDEIMLEDESGRVLLVGDYIKKTPFVTGTVIGVLGMEAEAGTFQVLDICYPTPLPQAPFPKAVQNNVKIALISGLGIDTTSPGRLLRVQLLQDLLLGRMSIGEQISNIGKLVILGNSVDAAVGEDGPGVMINCLEEFGKFLNNVLQSIPVDLMPGPKDPSDKSLPQQPLHKALFKDSLTPYFQEANKKILKMVTNPYKFNIEGLDILAVAGQNIDDICKYVIPYQTNGHDYKMEDTVNHRLDLMECTIRWQTLAPTAPDTLWTYPYKEDDPFILNEWPHVYIAGNQPNFGTRDLNMKGKKVKLISLPEFSSTGSITLLDLKTLDTDIINIEI</sequence>
<dbReference type="Pfam" id="PF18018">
    <property type="entry name" value="DNA_pol_D_N"/>
    <property type="match status" value="1"/>
</dbReference>
<comment type="catalytic activity">
    <reaction evidence="9">
        <text>DNA(n) + a 2'-deoxyribonucleoside 5'-triphosphate = DNA(n+1) + diphosphate</text>
        <dbReference type="Rhea" id="RHEA:22508"/>
        <dbReference type="Rhea" id="RHEA-COMP:17339"/>
        <dbReference type="Rhea" id="RHEA-COMP:17340"/>
        <dbReference type="ChEBI" id="CHEBI:33019"/>
        <dbReference type="ChEBI" id="CHEBI:61560"/>
        <dbReference type="ChEBI" id="CHEBI:173112"/>
        <dbReference type="EC" id="2.7.7.7"/>
    </reaction>
</comment>
<gene>
    <name evidence="12" type="ORF">BN860_00804g</name>
</gene>
<dbReference type="GO" id="GO:0043625">
    <property type="term" value="C:delta DNA polymerase complex"/>
    <property type="evidence" value="ECO:0007669"/>
    <property type="project" value="TreeGrafter"/>
</dbReference>
<dbReference type="GO" id="GO:0003887">
    <property type="term" value="F:DNA-directed DNA polymerase activity"/>
    <property type="evidence" value="ECO:0007669"/>
    <property type="project" value="UniProtKB-KW"/>
</dbReference>
<evidence type="ECO:0000259" key="10">
    <source>
        <dbReference type="Pfam" id="PF04042"/>
    </source>
</evidence>
<evidence type="ECO:0000259" key="11">
    <source>
        <dbReference type="Pfam" id="PF18018"/>
    </source>
</evidence>
<dbReference type="Proteomes" id="UP000019375">
    <property type="component" value="Unassembled WGS sequence"/>
</dbReference>
<dbReference type="FunFam" id="3.60.21.50:FF:000005">
    <property type="entry name" value="DNA polymerase delta subunit"/>
    <property type="match status" value="1"/>
</dbReference>
<dbReference type="OrthoDB" id="3763at2759"/>
<proteinExistence type="inferred from homology"/>
<evidence type="ECO:0000256" key="8">
    <source>
        <dbReference type="ARBA" id="ARBA00023242"/>
    </source>
</evidence>
<dbReference type="Gene3D" id="2.40.50.430">
    <property type="match status" value="1"/>
</dbReference>
<dbReference type="AlphaFoldDB" id="A0A8J2T8Z3"/>
<evidence type="ECO:0000256" key="3">
    <source>
        <dbReference type="ARBA" id="ARBA00012417"/>
    </source>
</evidence>
<feature type="domain" description="DNA polymerase delta subunit OB-fold" evidence="11">
    <location>
        <begin position="46"/>
        <end position="183"/>
    </location>
</feature>
<name>A0A8J2T8Z3_ZYGB2</name>
<keyword evidence="5" id="KW-0548">Nucleotidyltransferase</keyword>
<dbReference type="GO" id="GO:0003677">
    <property type="term" value="F:DNA binding"/>
    <property type="evidence" value="ECO:0007669"/>
    <property type="project" value="InterPro"/>
</dbReference>
<organism evidence="12 13">
    <name type="scientific">Zygosaccharomyces bailii (strain CLIB 213 / ATCC 58445 / CBS 680 / BCRC 21525 / NBRC 1098 / NCYC 1416 / NRRL Y-2227)</name>
    <dbReference type="NCBI Taxonomy" id="1333698"/>
    <lineage>
        <taxon>Eukaryota</taxon>
        <taxon>Fungi</taxon>
        <taxon>Dikarya</taxon>
        <taxon>Ascomycota</taxon>
        <taxon>Saccharomycotina</taxon>
        <taxon>Saccharomycetes</taxon>
        <taxon>Saccharomycetales</taxon>
        <taxon>Saccharomycetaceae</taxon>
        <taxon>Zygosaccharomyces</taxon>
    </lineage>
</organism>
<keyword evidence="6" id="KW-0235">DNA replication</keyword>
<dbReference type="Gene3D" id="3.60.21.50">
    <property type="match status" value="1"/>
</dbReference>
<dbReference type="EMBL" id="HG316460">
    <property type="protein sequence ID" value="CDF90430.1"/>
    <property type="molecule type" value="Genomic_DNA"/>
</dbReference>
<evidence type="ECO:0000256" key="5">
    <source>
        <dbReference type="ARBA" id="ARBA00022695"/>
    </source>
</evidence>
<dbReference type="GO" id="GO:0006273">
    <property type="term" value="P:lagging strand elongation"/>
    <property type="evidence" value="ECO:0007669"/>
    <property type="project" value="UniProtKB-ARBA"/>
</dbReference>
<keyword evidence="7" id="KW-0239">DNA-directed DNA polymerase</keyword>
<dbReference type="PANTHER" id="PTHR10416">
    <property type="entry name" value="DNA POLYMERASE DELTA SUBUNIT 2"/>
    <property type="match status" value="1"/>
</dbReference>
<dbReference type="PANTHER" id="PTHR10416:SF0">
    <property type="entry name" value="DNA POLYMERASE DELTA SUBUNIT 2"/>
    <property type="match status" value="1"/>
</dbReference>
<dbReference type="EC" id="2.7.7.7" evidence="3"/>
<dbReference type="FunFam" id="2.40.50.430:FF:000002">
    <property type="entry name" value="DNA polymerase delta subunit"/>
    <property type="match status" value="1"/>
</dbReference>
<reference evidence="13" key="1">
    <citation type="journal article" date="2013" name="Genome Announc.">
        <title>Genome sequence of the food spoilage yeast Zygosaccharomyces bailii CLIB 213(T).</title>
        <authorList>
            <person name="Galeote V."/>
            <person name="Bigey F."/>
            <person name="Devillers H."/>
            <person name="Neuveglise C."/>
            <person name="Dequin S."/>
        </authorList>
    </citation>
    <scope>NUCLEOTIDE SEQUENCE [LARGE SCALE GENOMIC DNA]</scope>
    <source>
        <strain evidence="13">CLIB 213 / ATCC 58445 / CBS 680 / CCRC 21525 / NBRC 1098 / NCYC 1416 / NRRL Y-2227</strain>
    </source>
</reference>
<dbReference type="InterPro" id="IPR007185">
    <property type="entry name" value="DNA_pol_a/d/e_bsu"/>
</dbReference>
<dbReference type="InterPro" id="IPR040663">
    <property type="entry name" value="DNA_pol_D_N"/>
</dbReference>
<evidence type="ECO:0000256" key="7">
    <source>
        <dbReference type="ARBA" id="ARBA00022932"/>
    </source>
</evidence>
<evidence type="ECO:0000313" key="12">
    <source>
        <dbReference type="EMBL" id="CDF90430.1"/>
    </source>
</evidence>